<gene>
    <name evidence="1" type="ORF">BGC33_08005</name>
</gene>
<proteinExistence type="predicted"/>
<sequence length="108" mass="12177">MNNHQKSTFYPLSIFSSDAQQSSRRASLALVLLGQGLRKSLIWLASHSNPLGGQKLNFAHHLYLCTGLIGEIRSLLKNRIKNEVDSVANELDDIRQALCELLYEGFYE</sequence>
<organism evidence="1 2">
    <name type="scientific">Bathymodiolus thermophilus thioautotrophic gill symbiont</name>
    <dbReference type="NCBI Taxonomy" id="2360"/>
    <lineage>
        <taxon>Bacteria</taxon>
        <taxon>Pseudomonadati</taxon>
        <taxon>Pseudomonadota</taxon>
        <taxon>Gammaproteobacteria</taxon>
        <taxon>sulfur-oxidizing symbionts</taxon>
    </lineage>
</organism>
<dbReference type="AlphaFoldDB" id="A0A1J5TUA8"/>
<dbReference type="EMBL" id="MIQH01001172">
    <property type="protein sequence ID" value="OIR23740.1"/>
    <property type="molecule type" value="Genomic_DNA"/>
</dbReference>
<protein>
    <submittedName>
        <fullName evidence="1">Uncharacterized protein</fullName>
    </submittedName>
</protein>
<evidence type="ECO:0000313" key="2">
    <source>
        <dbReference type="Proteomes" id="UP000182798"/>
    </source>
</evidence>
<dbReference type="RefSeq" id="WP_071565342.1">
    <property type="nucleotide sequence ID" value="NZ_MIQH01001172.1"/>
</dbReference>
<reference evidence="2" key="1">
    <citation type="submission" date="2016-09" db="EMBL/GenBank/DDBJ databases">
        <title>Genome Sequence of Bathymodiolus thermophilus sulfur-oxidizing gill endosymbiont.</title>
        <authorList>
            <person name="Ponnudurai R."/>
            <person name="Kleiner M."/>
            <person name="Sayavedra L."/>
            <person name="Thuermer A."/>
            <person name="Felbeck H."/>
            <person name="Schlueter R."/>
            <person name="Schweder T."/>
            <person name="Markert S."/>
        </authorList>
    </citation>
    <scope>NUCLEOTIDE SEQUENCE [LARGE SCALE GENOMIC DNA]</scope>
    <source>
        <strain evidence="2">BAT/CrabSpa'14</strain>
    </source>
</reference>
<comment type="caution">
    <text evidence="1">The sequence shown here is derived from an EMBL/GenBank/DDBJ whole genome shotgun (WGS) entry which is preliminary data.</text>
</comment>
<evidence type="ECO:0000313" key="1">
    <source>
        <dbReference type="EMBL" id="OIR23740.1"/>
    </source>
</evidence>
<accession>A0A1J5TUA8</accession>
<name>A0A1J5TUA8_9GAMM</name>
<dbReference type="Proteomes" id="UP000182798">
    <property type="component" value="Unassembled WGS sequence"/>
</dbReference>